<dbReference type="AlphaFoldDB" id="A0A4C1XEQ2"/>
<reference evidence="1 2" key="1">
    <citation type="journal article" date="2019" name="Commun. Biol.">
        <title>The bagworm genome reveals a unique fibroin gene that provides high tensile strength.</title>
        <authorList>
            <person name="Kono N."/>
            <person name="Nakamura H."/>
            <person name="Ohtoshi R."/>
            <person name="Tomita M."/>
            <person name="Numata K."/>
            <person name="Arakawa K."/>
        </authorList>
    </citation>
    <scope>NUCLEOTIDE SEQUENCE [LARGE SCALE GENOMIC DNA]</scope>
</reference>
<gene>
    <name evidence="1" type="ORF">EVAR_34697_1</name>
</gene>
<dbReference type="Proteomes" id="UP000299102">
    <property type="component" value="Unassembled WGS sequence"/>
</dbReference>
<accession>A0A4C1XEQ2</accession>
<dbReference type="STRING" id="151549.A0A4C1XEQ2"/>
<keyword evidence="2" id="KW-1185">Reference proteome</keyword>
<dbReference type="OrthoDB" id="2507389at2759"/>
<name>A0A4C1XEQ2_EUMVA</name>
<evidence type="ECO:0000313" key="2">
    <source>
        <dbReference type="Proteomes" id="UP000299102"/>
    </source>
</evidence>
<comment type="caution">
    <text evidence="1">The sequence shown here is derived from an EMBL/GenBank/DDBJ whole genome shotgun (WGS) entry which is preliminary data.</text>
</comment>
<organism evidence="1 2">
    <name type="scientific">Eumeta variegata</name>
    <name type="common">Bagworm moth</name>
    <name type="synonym">Eumeta japonica</name>
    <dbReference type="NCBI Taxonomy" id="151549"/>
    <lineage>
        <taxon>Eukaryota</taxon>
        <taxon>Metazoa</taxon>
        <taxon>Ecdysozoa</taxon>
        <taxon>Arthropoda</taxon>
        <taxon>Hexapoda</taxon>
        <taxon>Insecta</taxon>
        <taxon>Pterygota</taxon>
        <taxon>Neoptera</taxon>
        <taxon>Endopterygota</taxon>
        <taxon>Lepidoptera</taxon>
        <taxon>Glossata</taxon>
        <taxon>Ditrysia</taxon>
        <taxon>Tineoidea</taxon>
        <taxon>Psychidae</taxon>
        <taxon>Oiketicinae</taxon>
        <taxon>Eumeta</taxon>
    </lineage>
</organism>
<evidence type="ECO:0000313" key="1">
    <source>
        <dbReference type="EMBL" id="GBP61462.1"/>
    </source>
</evidence>
<sequence>MPRSVILYPGLEGGCHKGDLEAGRLCPSEVFLAYRPASCASVYVQAFTDDAILVFSGQLASSIEKETNHARARVHCWGVKNKLRFTPSKTNSIVLTKKLKCNDPVVHMDGEQISLVGEIRLLALTIDNKLTFIPHVAKACEKAANIYKDLARAAKATWSLSQEVIRTIQITVIEPFVLYASCAWHRKQESSACERCSTLSNAASPLRRGGLTARLPAFRADPLKAATSRH</sequence>
<proteinExistence type="predicted"/>
<dbReference type="EMBL" id="BGZK01000815">
    <property type="protein sequence ID" value="GBP61462.1"/>
    <property type="molecule type" value="Genomic_DNA"/>
</dbReference>
<protein>
    <submittedName>
        <fullName evidence="1">115 kDa protein in type-1 retrotransposable element R1DM</fullName>
    </submittedName>
</protein>